<sequence length="163" mass="18088">MNAFADHLLEESFSAGHIRTPRCALHGTVNVFYDLIAKLMHEEDGAIGLKVKNKRGDHWTAYGDRRLLDTVDQKNRDICKEAVQDSADEVYAVWKGGAIPTPNNYAFQNLVPILDHDVVAAQELAALFIATGYNVSRRNNITDGRTAAYTTAWFAAPTYLSCT</sequence>
<accession>A0AA39RAX0</accession>
<evidence type="ECO:0000313" key="2">
    <source>
        <dbReference type="Proteomes" id="UP001166286"/>
    </source>
</evidence>
<dbReference type="CDD" id="cd22893">
    <property type="entry name" value="PlcA-like"/>
    <property type="match status" value="1"/>
</dbReference>
<name>A0AA39RAX0_9LECA</name>
<dbReference type="EMBL" id="JAFEKC020000001">
    <property type="protein sequence ID" value="KAK0517144.1"/>
    <property type="molecule type" value="Genomic_DNA"/>
</dbReference>
<gene>
    <name evidence="1" type="ORF">JMJ35_000299</name>
</gene>
<comment type="caution">
    <text evidence="1">The sequence shown here is derived from an EMBL/GenBank/DDBJ whole genome shotgun (WGS) entry which is preliminary data.</text>
</comment>
<keyword evidence="2" id="KW-1185">Reference proteome</keyword>
<reference evidence="1" key="1">
    <citation type="submission" date="2023-03" db="EMBL/GenBank/DDBJ databases">
        <title>Complete genome of Cladonia borealis.</title>
        <authorList>
            <person name="Park H."/>
        </authorList>
    </citation>
    <scope>NUCLEOTIDE SEQUENCE</scope>
    <source>
        <strain evidence="1">ANT050790</strain>
    </source>
</reference>
<dbReference type="InterPro" id="IPR049756">
    <property type="entry name" value="PlcA-like_dom"/>
</dbReference>
<evidence type="ECO:0000313" key="1">
    <source>
        <dbReference type="EMBL" id="KAK0517144.1"/>
    </source>
</evidence>
<organism evidence="1 2">
    <name type="scientific">Cladonia borealis</name>
    <dbReference type="NCBI Taxonomy" id="184061"/>
    <lineage>
        <taxon>Eukaryota</taxon>
        <taxon>Fungi</taxon>
        <taxon>Dikarya</taxon>
        <taxon>Ascomycota</taxon>
        <taxon>Pezizomycotina</taxon>
        <taxon>Lecanoromycetes</taxon>
        <taxon>OSLEUM clade</taxon>
        <taxon>Lecanoromycetidae</taxon>
        <taxon>Lecanorales</taxon>
        <taxon>Lecanorineae</taxon>
        <taxon>Cladoniaceae</taxon>
        <taxon>Cladonia</taxon>
    </lineage>
</organism>
<proteinExistence type="predicted"/>
<dbReference type="AlphaFoldDB" id="A0AA39RAX0"/>
<dbReference type="Proteomes" id="UP001166286">
    <property type="component" value="Unassembled WGS sequence"/>
</dbReference>
<protein>
    <submittedName>
        <fullName evidence="1">Uncharacterized protein</fullName>
    </submittedName>
</protein>